<dbReference type="SUPFAM" id="SSF144010">
    <property type="entry name" value="CofE-like"/>
    <property type="match status" value="1"/>
</dbReference>
<feature type="compositionally biased region" description="Low complexity" evidence="1">
    <location>
        <begin position="25"/>
        <end position="40"/>
    </location>
</feature>
<feature type="region of interest" description="Disordered" evidence="1">
    <location>
        <begin position="15"/>
        <end position="40"/>
    </location>
</feature>
<organism evidence="2 3">
    <name type="scientific">Actinocatenispora thailandica</name>
    <dbReference type="NCBI Taxonomy" id="227318"/>
    <lineage>
        <taxon>Bacteria</taxon>
        <taxon>Bacillati</taxon>
        <taxon>Actinomycetota</taxon>
        <taxon>Actinomycetes</taxon>
        <taxon>Micromonosporales</taxon>
        <taxon>Micromonosporaceae</taxon>
        <taxon>Actinocatenispora</taxon>
    </lineage>
</organism>
<dbReference type="InterPro" id="IPR029055">
    <property type="entry name" value="Ntn_hydrolases_N"/>
</dbReference>
<evidence type="ECO:0000313" key="3">
    <source>
        <dbReference type="Proteomes" id="UP000611640"/>
    </source>
</evidence>
<dbReference type="SUPFAM" id="SSF56235">
    <property type="entry name" value="N-terminal nucleophile aminohydrolases (Ntn hydrolases)"/>
    <property type="match status" value="1"/>
</dbReference>
<accession>A0A7R7DKG3</accession>
<protein>
    <submittedName>
        <fullName evidence="2">Uncharacterized protein</fullName>
    </submittedName>
</protein>
<dbReference type="Proteomes" id="UP000611640">
    <property type="component" value="Chromosome"/>
</dbReference>
<gene>
    <name evidence="2" type="ORF">Athai_05650</name>
</gene>
<dbReference type="EMBL" id="AP023355">
    <property type="protein sequence ID" value="BCJ33062.1"/>
    <property type="molecule type" value="Genomic_DNA"/>
</dbReference>
<feature type="compositionally biased region" description="Basic and acidic residues" evidence="1">
    <location>
        <begin position="740"/>
        <end position="750"/>
    </location>
</feature>
<dbReference type="Gene3D" id="3.60.20.10">
    <property type="entry name" value="Glutamine Phosphoribosylpyrophosphate, subunit 1, domain 1"/>
    <property type="match status" value="1"/>
</dbReference>
<evidence type="ECO:0000313" key="2">
    <source>
        <dbReference type="EMBL" id="BCJ33062.1"/>
    </source>
</evidence>
<dbReference type="RefSeq" id="WP_203960011.1">
    <property type="nucleotide sequence ID" value="NZ_AP023355.1"/>
</dbReference>
<evidence type="ECO:0000256" key="1">
    <source>
        <dbReference type="SAM" id="MobiDB-lite"/>
    </source>
</evidence>
<proteinExistence type="predicted"/>
<dbReference type="KEGG" id="atl:Athai_05650"/>
<feature type="region of interest" description="Disordered" evidence="1">
    <location>
        <begin position="726"/>
        <end position="750"/>
    </location>
</feature>
<name>A0A7R7DKG3_9ACTN</name>
<sequence length="750" mass="77673">MAGLAAYFGISGQADGQAPGGPAQGGPAQDGPAQGGQVPAGQALDDLVRGLAPRGDEIADWHDGGGQLAMAVRAGIPQVHHDHRGAAVVVDGVAEPSTLLARYAESGAAAVLGQPATDPYAAVLADPTRGVLVLCRHGDGPPLYYARHRGAVLVASEPAALLAAGVPAVPDAETVGRFLGTGDCDRDTRTFLAGVRRLLPAQVLEVGAHGVRPVTHAAGAPVTPPLPVGAGARLGVRLDGAMTGVALLGLARTDPAPPTDPDVLPVYRAVLPGTAPPAAVAAADLRDEPVPVTVADVDDLLLGLGEPVPDPDVLAAWVVARRAAGEVDALLDPLGGTALLADTTAPGYLTRVADRVTTRFGVALQMPYRRVAGTGAARELLARCRRGLPAGAVPAAEPAPVDPTLSVLRALRPDVYATFLSASFTGRPGHDARAVVAGFGDLLAGRRTDAGRFWRAFLLERWLRLIESGAASRPADAPPEQPSTTTVDGARWLRLPVATRTLRAGDAYADSIAWYVTERVRAACADDRYRRRFGRCWYLVVAARPLAVTQGRVRPLWELRPGWWARRMSEFVRDRSWQGLGNPWTMQTAIDEAGLRRVLFAAAAGAGGRLLHRHGMFDRIAGEPVRQVRGPVERATFPANVAVAAAPTDPEAAAADLLAAVRAGLRDDAAAGIAGCAVVGTDRVAGGCQVLACVGDRPAGFYAAACADDPLGRLAGTPAAVVLLAPPETATGAPRPRRSGSRDARRAAAR</sequence>
<reference evidence="2 3" key="1">
    <citation type="submission" date="2020-08" db="EMBL/GenBank/DDBJ databases">
        <title>Whole genome shotgun sequence of Actinocatenispora thailandica NBRC 105041.</title>
        <authorList>
            <person name="Komaki H."/>
            <person name="Tamura T."/>
        </authorList>
    </citation>
    <scope>NUCLEOTIDE SEQUENCE [LARGE SCALE GENOMIC DNA]</scope>
    <source>
        <strain evidence="2 3">NBRC 105041</strain>
    </source>
</reference>
<keyword evidence="3" id="KW-1185">Reference proteome</keyword>
<dbReference type="AlphaFoldDB" id="A0A7R7DKG3"/>